<organism evidence="7 8">
    <name type="scientific">Oopsacas minuta</name>
    <dbReference type="NCBI Taxonomy" id="111878"/>
    <lineage>
        <taxon>Eukaryota</taxon>
        <taxon>Metazoa</taxon>
        <taxon>Porifera</taxon>
        <taxon>Hexactinellida</taxon>
        <taxon>Hexasterophora</taxon>
        <taxon>Lyssacinosida</taxon>
        <taxon>Leucopsacidae</taxon>
        <taxon>Oopsacas</taxon>
    </lineage>
</organism>
<evidence type="ECO:0000256" key="2">
    <source>
        <dbReference type="ARBA" id="ARBA00022553"/>
    </source>
</evidence>
<evidence type="ECO:0000313" key="8">
    <source>
        <dbReference type="Proteomes" id="UP001165289"/>
    </source>
</evidence>
<feature type="compositionally biased region" description="Polar residues" evidence="5">
    <location>
        <begin position="659"/>
        <end position="676"/>
    </location>
</feature>
<feature type="region of interest" description="Disordered" evidence="5">
    <location>
        <begin position="652"/>
        <end position="677"/>
    </location>
</feature>
<gene>
    <name evidence="7" type="ORF">LOD99_4141</name>
</gene>
<comment type="caution">
    <text evidence="7">The sequence shown here is derived from an EMBL/GenBank/DDBJ whole genome shotgun (WGS) entry which is preliminary data.</text>
</comment>
<dbReference type="AlphaFoldDB" id="A0AAV7JVK8"/>
<protein>
    <submittedName>
        <fullName evidence="7">SH3KBP1-binding protein 1</fullName>
    </submittedName>
</protein>
<evidence type="ECO:0000256" key="4">
    <source>
        <dbReference type="ARBA" id="ARBA00022737"/>
    </source>
</evidence>
<accession>A0AAV7JVK8</accession>
<dbReference type="SUPFAM" id="SSF54695">
    <property type="entry name" value="POZ domain"/>
    <property type="match status" value="1"/>
</dbReference>
<dbReference type="Gene3D" id="3.30.710.10">
    <property type="entry name" value="Potassium Channel Kv1.1, Chain A"/>
    <property type="match status" value="1"/>
</dbReference>
<reference evidence="7 8" key="1">
    <citation type="journal article" date="2023" name="BMC Biol.">
        <title>The compact genome of the sponge Oopsacas minuta (Hexactinellida) is lacking key metazoan core genes.</title>
        <authorList>
            <person name="Santini S."/>
            <person name="Schenkelaars Q."/>
            <person name="Jourda C."/>
            <person name="Duchesne M."/>
            <person name="Belahbib H."/>
            <person name="Rocher C."/>
            <person name="Selva M."/>
            <person name="Riesgo A."/>
            <person name="Vervoort M."/>
            <person name="Leys S.P."/>
            <person name="Kodjabachian L."/>
            <person name="Le Bivic A."/>
            <person name="Borchiellini C."/>
            <person name="Claverie J.M."/>
            <person name="Renard E."/>
        </authorList>
    </citation>
    <scope>NUCLEOTIDE SEQUENCE [LARGE SCALE GENOMIC DNA]</scope>
    <source>
        <strain evidence="7">SPO-2</strain>
    </source>
</reference>
<evidence type="ECO:0000256" key="1">
    <source>
        <dbReference type="ARBA" id="ARBA00009572"/>
    </source>
</evidence>
<keyword evidence="3" id="KW-0853">WD repeat</keyword>
<dbReference type="InterPro" id="IPR047876">
    <property type="entry name" value="SHKBP1/KCTD3"/>
</dbReference>
<dbReference type="InterPro" id="IPR036322">
    <property type="entry name" value="WD40_repeat_dom_sf"/>
</dbReference>
<keyword evidence="4" id="KW-0677">Repeat</keyword>
<dbReference type="SMART" id="SM00225">
    <property type="entry name" value="BTB"/>
    <property type="match status" value="1"/>
</dbReference>
<dbReference type="InterPro" id="IPR015943">
    <property type="entry name" value="WD40/YVTN_repeat-like_dom_sf"/>
</dbReference>
<feature type="domain" description="BTB" evidence="6">
    <location>
        <begin position="6"/>
        <end position="75"/>
    </location>
</feature>
<dbReference type="EMBL" id="JAKMXF010000297">
    <property type="protein sequence ID" value="KAI6652755.1"/>
    <property type="molecule type" value="Genomic_DNA"/>
</dbReference>
<evidence type="ECO:0000259" key="6">
    <source>
        <dbReference type="PROSITE" id="PS50097"/>
    </source>
</evidence>
<dbReference type="InterPro" id="IPR000210">
    <property type="entry name" value="BTB/POZ_dom"/>
</dbReference>
<dbReference type="PANTHER" id="PTHR15859:SF1">
    <property type="entry name" value="BTB DOMAIN-CONTAINING PROTEIN"/>
    <property type="match status" value="1"/>
</dbReference>
<evidence type="ECO:0000256" key="5">
    <source>
        <dbReference type="SAM" id="MobiDB-lite"/>
    </source>
</evidence>
<proteinExistence type="inferred from homology"/>
<evidence type="ECO:0000256" key="3">
    <source>
        <dbReference type="ARBA" id="ARBA00022574"/>
    </source>
</evidence>
<keyword evidence="8" id="KW-1185">Reference proteome</keyword>
<dbReference type="Proteomes" id="UP001165289">
    <property type="component" value="Unassembled WGS sequence"/>
</dbReference>
<keyword evidence="2" id="KW-0597">Phosphoprotein</keyword>
<sequence>MESKVDIVQLNVGGRRFTTSKQTLTWIPESFFVSLLSGRIPSMRDEIGAIFIDRDPDMFEIILHFMRTKEVNPKGHNIRNLRTEAEYYGLQPLVIRLNLCDELERSLCGDILFSGIMHPQDFTTDQESTLSVQSSSTDSSSMVLTMTSCGNWVGVAYIHHICCYSLEESMGWQRSFYSPLLSKPPEKITLNTKGHLMLAASFGNEIKLWNCKPQAQQVEIGTFDLKSPVSALFFIGPQLVAISSVGKVGVWHYSNQNWTAQGVYEITSYTSVGSLLVWGSSNGIINSIDVQKFPLRMSDNDLLIVELFNDPLHEPPTAMSVFGNPGAGNVRNSWSDVESIGRWLEVAYGTTSGKIRIVVQHPENFGHGFQIVQTLTVHTSQIYTMFLGEKHLISVCADLHVRTWKLTRFRGRLATQPGPTPLASYRLLSLDAAVCTPLCSFQGPFGELDNQQVFLQKVVPDTNTLFVRLSSTGARVSKIQSVDNSNITAYYVHECEALGRLGYRPRKFVFTGHINGSVQLWDLTHTLNSLSENTTDMTEGGPKQSELLDLLKHCDLSTSRSSSRVTSVNPSPSPSVLSVRFPQLRPSIPITVNTHSPLLRRTASLHSITTLNSYLRQPYLLTRTDSSSNSSIYTDEHEFTLGDGISQIVTPSPLEPIYSQDNNSPLTENNTPTAQPHFNLFIQDKPDADV</sequence>
<dbReference type="GO" id="GO:0051260">
    <property type="term" value="P:protein homooligomerization"/>
    <property type="evidence" value="ECO:0007669"/>
    <property type="project" value="InterPro"/>
</dbReference>
<dbReference type="InterPro" id="IPR011333">
    <property type="entry name" value="SKP1/BTB/POZ_sf"/>
</dbReference>
<dbReference type="SUPFAM" id="SSF50978">
    <property type="entry name" value="WD40 repeat-like"/>
    <property type="match status" value="1"/>
</dbReference>
<dbReference type="Gene3D" id="2.130.10.10">
    <property type="entry name" value="YVTN repeat-like/Quinoprotein amine dehydrogenase"/>
    <property type="match status" value="2"/>
</dbReference>
<evidence type="ECO:0000313" key="7">
    <source>
        <dbReference type="EMBL" id="KAI6652755.1"/>
    </source>
</evidence>
<dbReference type="PANTHER" id="PTHR15859">
    <property type="entry name" value="SETA BINDING PROTEIN 1"/>
    <property type="match status" value="1"/>
</dbReference>
<dbReference type="Pfam" id="PF02214">
    <property type="entry name" value="BTB_2"/>
    <property type="match status" value="1"/>
</dbReference>
<dbReference type="InterPro" id="IPR003131">
    <property type="entry name" value="T1-type_BTB"/>
</dbReference>
<name>A0AAV7JVK8_9METZ</name>
<comment type="similarity">
    <text evidence="1">Belongs to the KCTD3 family.</text>
</comment>
<dbReference type="PROSITE" id="PS50097">
    <property type="entry name" value="BTB"/>
    <property type="match status" value="1"/>
</dbReference>
<dbReference type="FunFam" id="3.30.710.10:FF:000038">
    <property type="entry name" value="BTB/POZ domain-containing protein KCTD3 isoform X1"/>
    <property type="match status" value="1"/>
</dbReference>